<evidence type="ECO:0000313" key="2">
    <source>
        <dbReference type="EMBL" id="MPC66125.1"/>
    </source>
</evidence>
<protein>
    <submittedName>
        <fullName evidence="2">Uncharacterized protein</fullName>
    </submittedName>
</protein>
<gene>
    <name evidence="2" type="ORF">E2C01_060270</name>
</gene>
<evidence type="ECO:0000313" key="3">
    <source>
        <dbReference type="Proteomes" id="UP000324222"/>
    </source>
</evidence>
<keyword evidence="3" id="KW-1185">Reference proteome</keyword>
<proteinExistence type="predicted"/>
<reference evidence="2 3" key="1">
    <citation type="submission" date="2019-05" db="EMBL/GenBank/DDBJ databases">
        <title>Another draft genome of Portunus trituberculatus and its Hox gene families provides insights of decapod evolution.</title>
        <authorList>
            <person name="Jeong J.-H."/>
            <person name="Song I."/>
            <person name="Kim S."/>
            <person name="Choi T."/>
            <person name="Kim D."/>
            <person name="Ryu S."/>
            <person name="Kim W."/>
        </authorList>
    </citation>
    <scope>NUCLEOTIDE SEQUENCE [LARGE SCALE GENOMIC DNA]</scope>
    <source>
        <tissue evidence="2">Muscle</tissue>
    </source>
</reference>
<dbReference type="Proteomes" id="UP000324222">
    <property type="component" value="Unassembled WGS sequence"/>
</dbReference>
<sequence length="146" mass="15522">MHLASLSTPPPPTSTLSCSTTAAAADAAIPIAATTACVVPRRYPHAAPNTFVTATAKPRLPPPPPNHKRNTSLDHQYLGSPPSSCTSQDRCPGMGKSFSELLQVFTAYNGSGEVRRWDREINTERGIVGHLGAHASPVPYTHLTQL</sequence>
<accession>A0A5B7H8U1</accession>
<evidence type="ECO:0000256" key="1">
    <source>
        <dbReference type="SAM" id="MobiDB-lite"/>
    </source>
</evidence>
<dbReference type="AlphaFoldDB" id="A0A5B7H8U1"/>
<feature type="region of interest" description="Disordered" evidence="1">
    <location>
        <begin position="50"/>
        <end position="91"/>
    </location>
</feature>
<organism evidence="2 3">
    <name type="scientific">Portunus trituberculatus</name>
    <name type="common">Swimming crab</name>
    <name type="synonym">Neptunus trituberculatus</name>
    <dbReference type="NCBI Taxonomy" id="210409"/>
    <lineage>
        <taxon>Eukaryota</taxon>
        <taxon>Metazoa</taxon>
        <taxon>Ecdysozoa</taxon>
        <taxon>Arthropoda</taxon>
        <taxon>Crustacea</taxon>
        <taxon>Multicrustacea</taxon>
        <taxon>Malacostraca</taxon>
        <taxon>Eumalacostraca</taxon>
        <taxon>Eucarida</taxon>
        <taxon>Decapoda</taxon>
        <taxon>Pleocyemata</taxon>
        <taxon>Brachyura</taxon>
        <taxon>Eubrachyura</taxon>
        <taxon>Portunoidea</taxon>
        <taxon>Portunidae</taxon>
        <taxon>Portuninae</taxon>
        <taxon>Portunus</taxon>
    </lineage>
</organism>
<dbReference type="EMBL" id="VSRR010024320">
    <property type="protein sequence ID" value="MPC66125.1"/>
    <property type="molecule type" value="Genomic_DNA"/>
</dbReference>
<comment type="caution">
    <text evidence="2">The sequence shown here is derived from an EMBL/GenBank/DDBJ whole genome shotgun (WGS) entry which is preliminary data.</text>
</comment>
<name>A0A5B7H8U1_PORTR</name>